<dbReference type="GO" id="GO:0003995">
    <property type="term" value="F:acyl-CoA dehydrogenase activity"/>
    <property type="evidence" value="ECO:0007669"/>
    <property type="project" value="TreeGrafter"/>
</dbReference>
<dbReference type="AlphaFoldDB" id="A0A5N5US45"/>
<evidence type="ECO:0000256" key="1">
    <source>
        <dbReference type="ARBA" id="ARBA00001974"/>
    </source>
</evidence>
<dbReference type="PANTHER" id="PTHR43884">
    <property type="entry name" value="ACYL-COA DEHYDROGENASE"/>
    <property type="match status" value="1"/>
</dbReference>
<dbReference type="Proteomes" id="UP000325690">
    <property type="component" value="Unassembled WGS sequence"/>
</dbReference>
<feature type="domain" description="Acyl-CoA dehydrogenase/oxidase C-terminal" evidence="6">
    <location>
        <begin position="215"/>
        <end position="328"/>
    </location>
</feature>
<dbReference type="GeneID" id="74304409"/>
<sequence>MRFVIDDDVLGLVESIAGFFERRGDRRAITEATRDSDAADRQRWQALCEMGVPLLRLPEPDGVGAGLLEATAVAERFGAVLLPEPGVAALVLAPLWANHPGAGDLLDTLCAGSRVTTLSAFGDIAVSPSGEITGRARIFDDGISDAAAVLAHDEYTGGSALAVFDMAVLGRACGGPVLDPTRPLTEIAPAGVEPLAILRLCGEDAERIRKEFVILSAAELVGGMEQVLRDTVEFVKTRTQFGRPVGSFQAVKHQLADAYALTEQGRALVQFAALSIADDPQDLVGSLARWVPRSAITVFETAIHLHGAMGFSWEVDVHLYLRRALVLRTVLSRYAATPTARAV</sequence>
<dbReference type="SUPFAM" id="SSF47203">
    <property type="entry name" value="Acyl-CoA dehydrogenase C-terminal domain-like"/>
    <property type="match status" value="1"/>
</dbReference>
<evidence type="ECO:0000256" key="4">
    <source>
        <dbReference type="ARBA" id="ARBA00022827"/>
    </source>
</evidence>
<evidence type="ECO:0000256" key="2">
    <source>
        <dbReference type="ARBA" id="ARBA00009347"/>
    </source>
</evidence>
<dbReference type="InterPro" id="IPR009100">
    <property type="entry name" value="AcylCoA_DH/oxidase_NM_dom_sf"/>
</dbReference>
<keyword evidence="3" id="KW-0285">Flavoprotein</keyword>
<gene>
    <name evidence="7" type="ORF">MPHL21000_22410</name>
</gene>
<keyword evidence="5" id="KW-0560">Oxidoreductase</keyword>
<evidence type="ECO:0000313" key="7">
    <source>
        <dbReference type="EMBL" id="KAB7751937.1"/>
    </source>
</evidence>
<dbReference type="Pfam" id="PF00441">
    <property type="entry name" value="Acyl-CoA_dh_1"/>
    <property type="match status" value="1"/>
</dbReference>
<comment type="cofactor">
    <cofactor evidence="1">
        <name>FAD</name>
        <dbReference type="ChEBI" id="CHEBI:57692"/>
    </cofactor>
</comment>
<reference evidence="7 8" key="1">
    <citation type="submission" date="2012-10" db="EMBL/GenBank/DDBJ databases">
        <title>The draft sequence of the Mycobacterium pheli genome.</title>
        <authorList>
            <person name="Pettersson B.M.F."/>
            <person name="Das S."/>
            <person name="Dasgupta S."/>
            <person name="Bhattacharya A."/>
            <person name="Kirsebom L.A."/>
        </authorList>
    </citation>
    <scope>NUCLEOTIDE SEQUENCE [LARGE SCALE GENOMIC DNA]</scope>
    <source>
        <strain evidence="7 8">CCUG 21000</strain>
    </source>
</reference>
<dbReference type="RefSeq" id="WP_061481058.1">
    <property type="nucleotide sequence ID" value="NZ_ANBO01000044.1"/>
</dbReference>
<comment type="caution">
    <text evidence="7">The sequence shown here is derived from an EMBL/GenBank/DDBJ whole genome shotgun (WGS) entry which is preliminary data.</text>
</comment>
<accession>A0A5N5US45</accession>
<dbReference type="InterPro" id="IPR037069">
    <property type="entry name" value="AcylCoA_DH/ox_N_sf"/>
</dbReference>
<name>A0A5N5US45_MYCPH</name>
<evidence type="ECO:0000313" key="8">
    <source>
        <dbReference type="Proteomes" id="UP000325690"/>
    </source>
</evidence>
<evidence type="ECO:0000256" key="5">
    <source>
        <dbReference type="ARBA" id="ARBA00023002"/>
    </source>
</evidence>
<dbReference type="SUPFAM" id="SSF56645">
    <property type="entry name" value="Acyl-CoA dehydrogenase NM domain-like"/>
    <property type="match status" value="1"/>
</dbReference>
<dbReference type="Gene3D" id="1.20.140.10">
    <property type="entry name" value="Butyryl-CoA Dehydrogenase, subunit A, domain 3"/>
    <property type="match status" value="1"/>
</dbReference>
<comment type="similarity">
    <text evidence="2">Belongs to the acyl-CoA dehydrogenase family.</text>
</comment>
<dbReference type="EMBL" id="ANBP01000053">
    <property type="protein sequence ID" value="KAB7751937.1"/>
    <property type="molecule type" value="Genomic_DNA"/>
</dbReference>
<evidence type="ECO:0000259" key="6">
    <source>
        <dbReference type="Pfam" id="PF00441"/>
    </source>
</evidence>
<organism evidence="7 8">
    <name type="scientific">Mycolicibacterium phlei DSM 43239 = CCUG 21000</name>
    <dbReference type="NCBI Taxonomy" id="1226750"/>
    <lineage>
        <taxon>Bacteria</taxon>
        <taxon>Bacillati</taxon>
        <taxon>Actinomycetota</taxon>
        <taxon>Actinomycetes</taxon>
        <taxon>Mycobacteriales</taxon>
        <taxon>Mycobacteriaceae</taxon>
        <taxon>Mycolicibacterium</taxon>
    </lineage>
</organism>
<protein>
    <submittedName>
        <fullName evidence="7">Acyl-CoA dehydrogenase</fullName>
    </submittedName>
</protein>
<dbReference type="InterPro" id="IPR036250">
    <property type="entry name" value="AcylCo_DH-like_C"/>
</dbReference>
<proteinExistence type="inferred from homology"/>
<dbReference type="Gene3D" id="1.10.540.10">
    <property type="entry name" value="Acyl-CoA dehydrogenase/oxidase, N-terminal domain"/>
    <property type="match status" value="1"/>
</dbReference>
<dbReference type="GO" id="GO:0050660">
    <property type="term" value="F:flavin adenine dinucleotide binding"/>
    <property type="evidence" value="ECO:0007669"/>
    <property type="project" value="InterPro"/>
</dbReference>
<dbReference type="PANTHER" id="PTHR43884:SF20">
    <property type="entry name" value="ACYL-COA DEHYDROGENASE FADE28"/>
    <property type="match status" value="1"/>
</dbReference>
<evidence type="ECO:0000256" key="3">
    <source>
        <dbReference type="ARBA" id="ARBA00022630"/>
    </source>
</evidence>
<dbReference type="InterPro" id="IPR009075">
    <property type="entry name" value="AcylCo_DH/oxidase_C"/>
</dbReference>
<keyword evidence="8" id="KW-1185">Reference proteome</keyword>
<keyword evidence="4" id="KW-0274">FAD</keyword>